<sequence>MKFNDSDDNRKMHFERTYQYELDRHVLAPTALLCARPIYAPRSSQSSLLIGDSFSIPKRKRLWLHLEKTGIKTATFVKKGTVYTIFLSQKRSGEEEKTGTSRIKASDDQYKPLIYRPAIILCPKAPKGDELILSPKATKDYVKKLLRTGAVIVWKDMSRPLLIPTDDQSVPDLDDIDRLHSYVVTMFQIMRSFLSRFTSYDANPEDPDQ</sequence>
<keyword evidence="2" id="KW-1185">Reference proteome</keyword>
<evidence type="ECO:0000313" key="2">
    <source>
        <dbReference type="Proteomes" id="UP000562682"/>
    </source>
</evidence>
<dbReference type="EMBL" id="JAAOAK010000068">
    <property type="protein sequence ID" value="KAF5692195.1"/>
    <property type="molecule type" value="Genomic_DNA"/>
</dbReference>
<dbReference type="AlphaFoldDB" id="A0A8H5XEG0"/>
<dbReference type="Proteomes" id="UP000562682">
    <property type="component" value="Unassembled WGS sequence"/>
</dbReference>
<comment type="caution">
    <text evidence="1">The sequence shown here is derived from an EMBL/GenBank/DDBJ whole genome shotgun (WGS) entry which is preliminary data.</text>
</comment>
<proteinExistence type="predicted"/>
<reference evidence="1 2" key="1">
    <citation type="submission" date="2020-05" db="EMBL/GenBank/DDBJ databases">
        <title>Identification and distribution of gene clusters putatively required for synthesis of sphingolipid metabolism inhibitors in phylogenetically diverse species of the filamentous fungus Fusarium.</title>
        <authorList>
            <person name="Kim H.-S."/>
            <person name="Busman M."/>
            <person name="Brown D.W."/>
            <person name="Divon H."/>
            <person name="Uhlig S."/>
            <person name="Proctor R.H."/>
        </authorList>
    </citation>
    <scope>NUCLEOTIDE SEQUENCE [LARGE SCALE GENOMIC DNA]</scope>
    <source>
        <strain evidence="1 2">NRRL 25311</strain>
    </source>
</reference>
<name>A0A8H5XEG0_9HYPO</name>
<gene>
    <name evidence="1" type="ORF">FDENT_2966</name>
</gene>
<evidence type="ECO:0000313" key="1">
    <source>
        <dbReference type="EMBL" id="KAF5692195.1"/>
    </source>
</evidence>
<organism evidence="1 2">
    <name type="scientific">Fusarium denticulatum</name>
    <dbReference type="NCBI Taxonomy" id="48507"/>
    <lineage>
        <taxon>Eukaryota</taxon>
        <taxon>Fungi</taxon>
        <taxon>Dikarya</taxon>
        <taxon>Ascomycota</taxon>
        <taxon>Pezizomycotina</taxon>
        <taxon>Sordariomycetes</taxon>
        <taxon>Hypocreomycetidae</taxon>
        <taxon>Hypocreales</taxon>
        <taxon>Nectriaceae</taxon>
        <taxon>Fusarium</taxon>
        <taxon>Fusarium fujikuroi species complex</taxon>
    </lineage>
</organism>
<accession>A0A8H5XEG0</accession>
<protein>
    <submittedName>
        <fullName evidence="1">Uncharacterized protein</fullName>
    </submittedName>
</protein>